<feature type="transmembrane region" description="Helical" evidence="6">
    <location>
        <begin position="276"/>
        <end position="294"/>
    </location>
</feature>
<organism evidence="8 9">
    <name type="scientific">Enteroscipio rubneri</name>
    <dbReference type="NCBI Taxonomy" id="2070686"/>
    <lineage>
        <taxon>Bacteria</taxon>
        <taxon>Bacillati</taxon>
        <taxon>Actinomycetota</taxon>
        <taxon>Coriobacteriia</taxon>
        <taxon>Eggerthellales</taxon>
        <taxon>Eggerthellaceae</taxon>
        <taxon>Enteroscipio</taxon>
    </lineage>
</organism>
<keyword evidence="4 6" id="KW-1133">Transmembrane helix</keyword>
<protein>
    <recommendedName>
        <fullName evidence="6">Probable membrane transporter protein</fullName>
    </recommendedName>
</protein>
<feature type="transmembrane region" description="Helical" evidence="6">
    <location>
        <begin position="76"/>
        <end position="95"/>
    </location>
</feature>
<feature type="compositionally biased region" description="Polar residues" evidence="7">
    <location>
        <begin position="159"/>
        <end position="170"/>
    </location>
</feature>
<dbReference type="Proteomes" id="UP000236197">
    <property type="component" value="Unassembled WGS sequence"/>
</dbReference>
<evidence type="ECO:0000313" key="8">
    <source>
        <dbReference type="EMBL" id="PNV66875.1"/>
    </source>
</evidence>
<reference evidence="9" key="1">
    <citation type="submission" date="2018-01" db="EMBL/GenBank/DDBJ databases">
        <title>Rubneribacter badeniensis gen. nov., sp. nov., and Colonibacter rubneri, gen. nov., sp. nov., WGS of new members of the Eggerthellaceae.</title>
        <authorList>
            <person name="Danylec N."/>
            <person name="Stoll D.A."/>
            <person name="Doetsch A."/>
            <person name="Kulling S.E."/>
            <person name="Huch M."/>
        </authorList>
    </citation>
    <scope>NUCLEOTIDE SEQUENCE [LARGE SCALE GENOMIC DNA]</scope>
    <source>
        <strain evidence="9">ResAG-96</strain>
    </source>
</reference>
<dbReference type="AlphaFoldDB" id="A0A2K2U974"/>
<evidence type="ECO:0000256" key="7">
    <source>
        <dbReference type="SAM" id="MobiDB-lite"/>
    </source>
</evidence>
<evidence type="ECO:0000313" key="9">
    <source>
        <dbReference type="Proteomes" id="UP000236197"/>
    </source>
</evidence>
<feature type="transmembrane region" description="Helical" evidence="6">
    <location>
        <begin position="213"/>
        <end position="234"/>
    </location>
</feature>
<dbReference type="InterPro" id="IPR002781">
    <property type="entry name" value="TM_pro_TauE-like"/>
</dbReference>
<keyword evidence="5 6" id="KW-0472">Membrane</keyword>
<evidence type="ECO:0000256" key="3">
    <source>
        <dbReference type="ARBA" id="ARBA00022692"/>
    </source>
</evidence>
<dbReference type="PANTHER" id="PTHR43701:SF2">
    <property type="entry name" value="MEMBRANE TRANSPORTER PROTEIN YJNA-RELATED"/>
    <property type="match status" value="1"/>
</dbReference>
<evidence type="ECO:0000256" key="6">
    <source>
        <dbReference type="RuleBase" id="RU363041"/>
    </source>
</evidence>
<keyword evidence="3 6" id="KW-0812">Transmembrane</keyword>
<accession>A0A2K2U974</accession>
<feature type="transmembrane region" description="Helical" evidence="6">
    <location>
        <begin position="101"/>
        <end position="119"/>
    </location>
</feature>
<comment type="similarity">
    <text evidence="2 6">Belongs to the 4-toluene sulfonate uptake permease (TSUP) (TC 2.A.102) family.</text>
</comment>
<feature type="transmembrane region" description="Helical" evidence="6">
    <location>
        <begin position="42"/>
        <end position="64"/>
    </location>
</feature>
<comment type="subcellular location">
    <subcellularLocation>
        <location evidence="6">Cell membrane</location>
        <topology evidence="6">Multi-pass membrane protein</topology>
    </subcellularLocation>
    <subcellularLocation>
        <location evidence="1">Membrane</location>
        <topology evidence="1">Multi-pass membrane protein</topology>
    </subcellularLocation>
</comment>
<keyword evidence="9" id="KW-1185">Reference proteome</keyword>
<sequence>MEPIVQFVIPALVGLFIGVLSGLLGIGGGTVMVPVFRLLFDMSAIMSTATSLFAIIPTSISGALSHVRHKTCIPSLGIAAGIGGALTSPVGVWLATLSPAWLIMVVAALIIGWSAVKMLSKAIKMKPAQPEPATSFAQAAGATSGGAPSADSRLHETSRTSGAASASNMELPSGKLTRNQLLIGVAIGLGAGVASGYVGVGGGFIMVPLMLSLVGISMRQASGTSLIAVMILAIPGVIEQALLGNINYLAGIAISIGSIPGAIIGARLVHRVPERTLRFIFGGFLIVAAALLVLNEFGILG</sequence>
<dbReference type="RefSeq" id="WP_103265769.1">
    <property type="nucleotide sequence ID" value="NZ_CABMLE010000018.1"/>
</dbReference>
<comment type="caution">
    <text evidence="8">The sequence shown here is derived from an EMBL/GenBank/DDBJ whole genome shotgun (WGS) entry which is preliminary data.</text>
</comment>
<evidence type="ECO:0000256" key="1">
    <source>
        <dbReference type="ARBA" id="ARBA00004141"/>
    </source>
</evidence>
<dbReference type="GO" id="GO:0005886">
    <property type="term" value="C:plasma membrane"/>
    <property type="evidence" value="ECO:0007669"/>
    <property type="project" value="UniProtKB-SubCell"/>
</dbReference>
<evidence type="ECO:0000256" key="5">
    <source>
        <dbReference type="ARBA" id="ARBA00023136"/>
    </source>
</evidence>
<gene>
    <name evidence="8" type="ORF">C2L71_10825</name>
</gene>
<dbReference type="Pfam" id="PF01925">
    <property type="entry name" value="TauE"/>
    <property type="match status" value="1"/>
</dbReference>
<keyword evidence="6" id="KW-1003">Cell membrane</keyword>
<dbReference type="OrthoDB" id="528320at2"/>
<name>A0A2K2U974_9ACTN</name>
<feature type="compositionally biased region" description="Low complexity" evidence="7">
    <location>
        <begin position="134"/>
        <end position="150"/>
    </location>
</feature>
<feature type="transmembrane region" description="Helical" evidence="6">
    <location>
        <begin position="7"/>
        <end position="36"/>
    </location>
</feature>
<proteinExistence type="inferred from homology"/>
<evidence type="ECO:0000256" key="4">
    <source>
        <dbReference type="ARBA" id="ARBA00022989"/>
    </source>
</evidence>
<feature type="region of interest" description="Disordered" evidence="7">
    <location>
        <begin position="134"/>
        <end position="170"/>
    </location>
</feature>
<evidence type="ECO:0000256" key="2">
    <source>
        <dbReference type="ARBA" id="ARBA00009142"/>
    </source>
</evidence>
<feature type="transmembrane region" description="Helical" evidence="6">
    <location>
        <begin position="246"/>
        <end position="270"/>
    </location>
</feature>
<dbReference type="PANTHER" id="PTHR43701">
    <property type="entry name" value="MEMBRANE TRANSPORTER PROTEIN MJ0441-RELATED"/>
    <property type="match status" value="1"/>
</dbReference>
<dbReference type="EMBL" id="PPEK01000018">
    <property type="protein sequence ID" value="PNV66875.1"/>
    <property type="molecule type" value="Genomic_DNA"/>
</dbReference>
<feature type="transmembrane region" description="Helical" evidence="6">
    <location>
        <begin position="181"/>
        <end position="207"/>
    </location>
</feature>
<dbReference type="InterPro" id="IPR051598">
    <property type="entry name" value="TSUP/Inactive_protease-like"/>
</dbReference>